<dbReference type="PANTHER" id="PTHR11014:SF63">
    <property type="entry name" value="METALLOPEPTIDASE, PUTATIVE (AFU_ORTHOLOGUE AFUA_6G09600)-RELATED"/>
    <property type="match status" value="1"/>
</dbReference>
<reference evidence="4 5" key="1">
    <citation type="submission" date="2014-10" db="EMBL/GenBank/DDBJ databases">
        <title>Draft genome of anammox bacterium scalindua brodae, obtained using differential coverage binning of sequence data from two enrichment reactors.</title>
        <authorList>
            <person name="Speth D.R."/>
            <person name="Russ L."/>
            <person name="Kartal B."/>
            <person name="Op den Camp H.J."/>
            <person name="Dutilh B.E."/>
            <person name="Jetten M.S."/>
        </authorList>
    </citation>
    <scope>NUCLEOTIDE SEQUENCE [LARGE SCALE GENOMIC DNA]</scope>
    <source>
        <strain evidence="4">RU1</strain>
    </source>
</reference>
<dbReference type="Gene3D" id="3.40.630.10">
    <property type="entry name" value="Zn peptidases"/>
    <property type="match status" value="1"/>
</dbReference>
<evidence type="ECO:0000256" key="2">
    <source>
        <dbReference type="PIRSR" id="PIRSR005962-1"/>
    </source>
</evidence>
<dbReference type="GO" id="GO:0050118">
    <property type="term" value="F:N-acetyldiaminopimelate deacetylase activity"/>
    <property type="evidence" value="ECO:0007669"/>
    <property type="project" value="UniProtKB-ARBA"/>
</dbReference>
<dbReference type="FunFam" id="3.30.70.360:FF:000001">
    <property type="entry name" value="N-acetyldiaminopimelate deacetylase"/>
    <property type="match status" value="1"/>
</dbReference>
<comment type="cofactor">
    <cofactor evidence="2">
        <name>Mn(2+)</name>
        <dbReference type="ChEBI" id="CHEBI:29035"/>
    </cofactor>
    <text evidence="2">The Mn(2+) ion enhances activity.</text>
</comment>
<dbReference type="GO" id="GO:0046872">
    <property type="term" value="F:metal ion binding"/>
    <property type="evidence" value="ECO:0007669"/>
    <property type="project" value="UniProtKB-KW"/>
</dbReference>
<feature type="binding site" evidence="2">
    <location>
        <position position="354"/>
    </location>
    <ligand>
        <name>Mn(2+)</name>
        <dbReference type="ChEBI" id="CHEBI:29035"/>
        <label>2</label>
    </ligand>
</feature>
<dbReference type="eggNOG" id="COG1473">
    <property type="taxonomic scope" value="Bacteria"/>
</dbReference>
<dbReference type="SUPFAM" id="SSF53187">
    <property type="entry name" value="Zn-dependent exopeptidases"/>
    <property type="match status" value="1"/>
</dbReference>
<organism evidence="4 5">
    <name type="scientific">Candidatus Scalindua brodae</name>
    <dbReference type="NCBI Taxonomy" id="237368"/>
    <lineage>
        <taxon>Bacteria</taxon>
        <taxon>Pseudomonadati</taxon>
        <taxon>Planctomycetota</taxon>
        <taxon>Candidatus Brocadiia</taxon>
        <taxon>Candidatus Brocadiales</taxon>
        <taxon>Candidatus Scalinduaceae</taxon>
        <taxon>Candidatus Scalindua</taxon>
    </lineage>
</organism>
<feature type="binding site" evidence="2">
    <location>
        <position position="97"/>
    </location>
    <ligand>
        <name>Mn(2+)</name>
        <dbReference type="ChEBI" id="CHEBI:29035"/>
        <label>2</label>
    </ligand>
</feature>
<dbReference type="InterPro" id="IPR011650">
    <property type="entry name" value="Peptidase_M20_dimer"/>
</dbReference>
<dbReference type="InterPro" id="IPR036264">
    <property type="entry name" value="Bact_exopeptidase_dim_dom"/>
</dbReference>
<gene>
    <name evidence="4" type="ORF">SCABRO_00652</name>
</gene>
<comment type="caution">
    <text evidence="4">The sequence shown here is derived from an EMBL/GenBank/DDBJ whole genome shotgun (WGS) entry which is preliminary data.</text>
</comment>
<dbReference type="PANTHER" id="PTHR11014">
    <property type="entry name" value="PEPTIDASE M20 FAMILY MEMBER"/>
    <property type="match status" value="1"/>
</dbReference>
<dbReference type="Pfam" id="PF07687">
    <property type="entry name" value="M20_dimer"/>
    <property type="match status" value="1"/>
</dbReference>
<dbReference type="SUPFAM" id="SSF55031">
    <property type="entry name" value="Bacterial exopeptidase dimerisation domain"/>
    <property type="match status" value="1"/>
</dbReference>
<feature type="binding site" evidence="2">
    <location>
        <position position="99"/>
    </location>
    <ligand>
        <name>Mn(2+)</name>
        <dbReference type="ChEBI" id="CHEBI:29035"/>
        <label>2</label>
    </ligand>
</feature>
<feature type="binding site" evidence="2">
    <location>
        <position position="131"/>
    </location>
    <ligand>
        <name>Mn(2+)</name>
        <dbReference type="ChEBI" id="CHEBI:29035"/>
        <label>2</label>
    </ligand>
</feature>
<dbReference type="Gene3D" id="3.30.70.360">
    <property type="match status" value="1"/>
</dbReference>
<keyword evidence="2" id="KW-0464">Manganese</keyword>
<dbReference type="InterPro" id="IPR002933">
    <property type="entry name" value="Peptidase_M20"/>
</dbReference>
<evidence type="ECO:0000313" key="4">
    <source>
        <dbReference type="EMBL" id="KHE93609.1"/>
    </source>
</evidence>
<dbReference type="AlphaFoldDB" id="A0A0B0ELX7"/>
<sequence length="385" mass="41095">MNIVSKELFQQMVRIRREIHMHPELGYQEENTAGIITEELKRLGIKSTTGIGKTGVVAQINDEGPVVALRADMDALAIQEETGLEFASRTDGVMHACGHDGHVAMLLGAASLLKENLKFGSVLLVFQPAEEGGGGAQKIIESGLLDEAKAIFACHLDRHYKAGKLVVQPGPISAFTDRFDISIRGKGGHAAQPHDAIDAIVVASLIVMSLQTIVSREVNPMYPSIVSVGRIEGGSVPNAIAETAKLTGTIRTTETHIRKQIVSGIKRIANAAGILHNAEVSVEIIEGYPCVINTVEESEIARTAVKNIIGEKALVDGQSASMGGEDFSYYLEKIPGCLVRLGAQKEGLEGIPAHSSTFDFDENALGIGAAFLAETARLTIDRLSQ</sequence>
<keyword evidence="1 4" id="KW-0378">Hydrolase</keyword>
<dbReference type="Pfam" id="PF01546">
    <property type="entry name" value="Peptidase_M20"/>
    <property type="match status" value="1"/>
</dbReference>
<dbReference type="PIRSF" id="PIRSF005962">
    <property type="entry name" value="Pept_M20D_amidohydro"/>
    <property type="match status" value="1"/>
</dbReference>
<evidence type="ECO:0000259" key="3">
    <source>
        <dbReference type="Pfam" id="PF07687"/>
    </source>
</evidence>
<evidence type="ECO:0000256" key="1">
    <source>
        <dbReference type="ARBA" id="ARBA00022801"/>
    </source>
</evidence>
<evidence type="ECO:0000313" key="5">
    <source>
        <dbReference type="Proteomes" id="UP000030652"/>
    </source>
</evidence>
<feature type="binding site" evidence="2">
    <location>
        <position position="155"/>
    </location>
    <ligand>
        <name>Mn(2+)</name>
        <dbReference type="ChEBI" id="CHEBI:29035"/>
        <label>2</label>
    </ligand>
</feature>
<feature type="domain" description="Peptidase M20 dimerisation" evidence="3">
    <location>
        <begin position="179"/>
        <end position="272"/>
    </location>
</feature>
<protein>
    <submittedName>
        <fullName evidence="4">Amidohydrolase</fullName>
    </submittedName>
</protein>
<name>A0A0B0ELX7_9BACT</name>
<dbReference type="NCBIfam" id="TIGR01891">
    <property type="entry name" value="amidohydrolases"/>
    <property type="match status" value="1"/>
</dbReference>
<accession>A0A0B0ELX7</accession>
<keyword evidence="2" id="KW-0479">Metal-binding</keyword>
<dbReference type="Proteomes" id="UP000030652">
    <property type="component" value="Unassembled WGS sequence"/>
</dbReference>
<dbReference type="EMBL" id="JRYO01000046">
    <property type="protein sequence ID" value="KHE93609.1"/>
    <property type="molecule type" value="Genomic_DNA"/>
</dbReference>
<dbReference type="GO" id="GO:0019877">
    <property type="term" value="P:diaminopimelate biosynthetic process"/>
    <property type="evidence" value="ECO:0007669"/>
    <property type="project" value="UniProtKB-ARBA"/>
</dbReference>
<dbReference type="InterPro" id="IPR017439">
    <property type="entry name" value="Amidohydrolase"/>
</dbReference>
<proteinExistence type="predicted"/>